<evidence type="ECO:0000256" key="1">
    <source>
        <dbReference type="SAM" id="Phobius"/>
    </source>
</evidence>
<organism evidence="2">
    <name type="scientific">Rhizophora mucronata</name>
    <name type="common">Asiatic mangrove</name>
    <dbReference type="NCBI Taxonomy" id="61149"/>
    <lineage>
        <taxon>Eukaryota</taxon>
        <taxon>Viridiplantae</taxon>
        <taxon>Streptophyta</taxon>
        <taxon>Embryophyta</taxon>
        <taxon>Tracheophyta</taxon>
        <taxon>Spermatophyta</taxon>
        <taxon>Magnoliopsida</taxon>
        <taxon>eudicotyledons</taxon>
        <taxon>Gunneridae</taxon>
        <taxon>Pentapetalae</taxon>
        <taxon>rosids</taxon>
        <taxon>fabids</taxon>
        <taxon>Malpighiales</taxon>
        <taxon>Rhizophoraceae</taxon>
        <taxon>Rhizophora</taxon>
    </lineage>
</organism>
<feature type="transmembrane region" description="Helical" evidence="1">
    <location>
        <begin position="9"/>
        <end position="27"/>
    </location>
</feature>
<keyword evidence="1" id="KW-0472">Membrane</keyword>
<evidence type="ECO:0000313" key="2">
    <source>
        <dbReference type="EMBL" id="MBX09648.1"/>
    </source>
</evidence>
<keyword evidence="1" id="KW-1133">Transmembrane helix</keyword>
<reference evidence="2" key="1">
    <citation type="submission" date="2018-02" db="EMBL/GenBank/DDBJ databases">
        <title>Rhizophora mucronata_Transcriptome.</title>
        <authorList>
            <person name="Meera S.P."/>
            <person name="Sreeshan A."/>
            <person name="Augustine A."/>
        </authorList>
    </citation>
    <scope>NUCLEOTIDE SEQUENCE</scope>
    <source>
        <tissue evidence="2">Leaf</tissue>
    </source>
</reference>
<protein>
    <submittedName>
        <fullName evidence="2">Uncharacterized protein</fullName>
    </submittedName>
</protein>
<dbReference type="AlphaFoldDB" id="A0A2P2KVC3"/>
<keyword evidence="1" id="KW-0812">Transmembrane</keyword>
<name>A0A2P2KVC3_RHIMU</name>
<dbReference type="EMBL" id="GGEC01029164">
    <property type="protein sequence ID" value="MBX09648.1"/>
    <property type="molecule type" value="Transcribed_RNA"/>
</dbReference>
<accession>A0A2P2KVC3</accession>
<proteinExistence type="predicted"/>
<sequence length="28" mass="3311">MSKSWGHKTIILCFLLCDLLYFPFSFIS</sequence>